<gene>
    <name evidence="1" type="ORF">SRO942_LOCUS25773</name>
</gene>
<comment type="caution">
    <text evidence="1">The sequence shown here is derived from an EMBL/GenBank/DDBJ whole genome shotgun (WGS) entry which is preliminary data.</text>
</comment>
<dbReference type="Proteomes" id="UP000681722">
    <property type="component" value="Unassembled WGS sequence"/>
</dbReference>
<reference evidence="1" key="1">
    <citation type="submission" date="2021-02" db="EMBL/GenBank/DDBJ databases">
        <authorList>
            <person name="Nowell W R."/>
        </authorList>
    </citation>
    <scope>NUCLEOTIDE SEQUENCE</scope>
</reference>
<evidence type="ECO:0000313" key="2">
    <source>
        <dbReference type="Proteomes" id="UP000681722"/>
    </source>
</evidence>
<accession>A0A8S2NL90</accession>
<sequence length="8" mass="999">MPEPREIK</sequence>
<feature type="non-terminal residue" evidence="1">
    <location>
        <position position="8"/>
    </location>
</feature>
<organism evidence="1 2">
    <name type="scientific">Didymodactylos carnosus</name>
    <dbReference type="NCBI Taxonomy" id="1234261"/>
    <lineage>
        <taxon>Eukaryota</taxon>
        <taxon>Metazoa</taxon>
        <taxon>Spiralia</taxon>
        <taxon>Gnathifera</taxon>
        <taxon>Rotifera</taxon>
        <taxon>Eurotatoria</taxon>
        <taxon>Bdelloidea</taxon>
        <taxon>Philodinida</taxon>
        <taxon>Philodinidae</taxon>
        <taxon>Didymodactylos</taxon>
    </lineage>
</organism>
<name>A0A8S2NL90_9BILA</name>
<evidence type="ECO:0000313" key="1">
    <source>
        <dbReference type="EMBL" id="CAF4006572.1"/>
    </source>
</evidence>
<dbReference type="EMBL" id="CAJOBC010011083">
    <property type="protein sequence ID" value="CAF4006572.1"/>
    <property type="molecule type" value="Genomic_DNA"/>
</dbReference>
<proteinExistence type="predicted"/>
<protein>
    <submittedName>
        <fullName evidence="1">Uncharacterized protein</fullName>
    </submittedName>
</protein>